<evidence type="ECO:0000256" key="8">
    <source>
        <dbReference type="PIRSR" id="PIRSR005091-3"/>
    </source>
</evidence>
<accession>A0A7X4W9D5</accession>
<dbReference type="InterPro" id="IPR000917">
    <property type="entry name" value="Sulfatase_N"/>
</dbReference>
<dbReference type="InterPro" id="IPR017850">
    <property type="entry name" value="Alkaline_phosphatase_core_sf"/>
</dbReference>
<evidence type="ECO:0000313" key="11">
    <source>
        <dbReference type="Proteomes" id="UP000465712"/>
    </source>
</evidence>
<evidence type="ECO:0000256" key="3">
    <source>
        <dbReference type="ARBA" id="ARBA00022692"/>
    </source>
</evidence>
<feature type="domain" description="Sulfatase N-terminal" evidence="9">
    <location>
        <begin position="283"/>
        <end position="552"/>
    </location>
</feature>
<organism evidence="10 11">
    <name type="scientific">Photobacterium halotolerans</name>
    <dbReference type="NCBI Taxonomy" id="265726"/>
    <lineage>
        <taxon>Bacteria</taxon>
        <taxon>Pseudomonadati</taxon>
        <taxon>Pseudomonadota</taxon>
        <taxon>Gammaproteobacteria</taxon>
        <taxon>Vibrionales</taxon>
        <taxon>Vibrionaceae</taxon>
        <taxon>Photobacterium</taxon>
    </lineage>
</organism>
<dbReference type="RefSeq" id="WP_161443331.1">
    <property type="nucleotide sequence ID" value="NZ_WXWU01000027.1"/>
</dbReference>
<evidence type="ECO:0000256" key="2">
    <source>
        <dbReference type="ARBA" id="ARBA00022475"/>
    </source>
</evidence>
<dbReference type="CDD" id="cd16015">
    <property type="entry name" value="LTA_synthase"/>
    <property type="match status" value="1"/>
</dbReference>
<dbReference type="AlphaFoldDB" id="A0A7X4W9D5"/>
<keyword evidence="5" id="KW-0472">Membrane</keyword>
<keyword evidence="3" id="KW-0812">Transmembrane</keyword>
<dbReference type="PIRSF" id="PIRSF005091">
    <property type="entry name" value="Mmb_sulf_HI1246"/>
    <property type="match status" value="1"/>
</dbReference>
<dbReference type="OrthoDB" id="9760224at2"/>
<keyword evidence="2" id="KW-1003">Cell membrane</keyword>
<evidence type="ECO:0000256" key="1">
    <source>
        <dbReference type="ARBA" id="ARBA00004651"/>
    </source>
</evidence>
<dbReference type="GO" id="GO:0016787">
    <property type="term" value="F:hydrolase activity"/>
    <property type="evidence" value="ECO:0007669"/>
    <property type="project" value="UniProtKB-KW"/>
</dbReference>
<feature type="binding site" evidence="8">
    <location>
        <position position="502"/>
    </location>
    <ligand>
        <name>Mn(2+)</name>
        <dbReference type="ChEBI" id="CHEBI:29035"/>
    </ligand>
</feature>
<keyword evidence="7" id="KW-0479">Metal-binding</keyword>
<dbReference type="GO" id="GO:0046872">
    <property type="term" value="F:metal ion binding"/>
    <property type="evidence" value="ECO:0007669"/>
    <property type="project" value="UniProtKB-KW"/>
</dbReference>
<keyword evidence="4" id="KW-1133">Transmembrane helix</keyword>
<proteinExistence type="predicted"/>
<evidence type="ECO:0000256" key="7">
    <source>
        <dbReference type="PIRSR" id="PIRSR005091-2"/>
    </source>
</evidence>
<evidence type="ECO:0000313" key="10">
    <source>
        <dbReference type="EMBL" id="NAW64559.1"/>
    </source>
</evidence>
<dbReference type="SUPFAM" id="SSF53649">
    <property type="entry name" value="Alkaline phosphatase-like"/>
    <property type="match status" value="1"/>
</dbReference>
<keyword evidence="10" id="KW-0808">Transferase</keyword>
<dbReference type="EMBL" id="WXWW01000081">
    <property type="protein sequence ID" value="NAW64559.1"/>
    <property type="molecule type" value="Genomic_DNA"/>
</dbReference>
<protein>
    <submittedName>
        <fullName evidence="10">Sulfatase-like hydrolase/transferase</fullName>
    </submittedName>
</protein>
<evidence type="ECO:0000256" key="6">
    <source>
        <dbReference type="PIRSR" id="PIRSR005091-1"/>
    </source>
</evidence>
<feature type="binding site" evidence="8">
    <location>
        <position position="503"/>
    </location>
    <ligand>
        <name>Mn(2+)</name>
        <dbReference type="ChEBI" id="CHEBI:29035"/>
    </ligand>
</feature>
<comment type="caution">
    <text evidence="10">The sequence shown here is derived from an EMBL/GenBank/DDBJ whole genome shotgun (WGS) entry which is preliminary data.</text>
</comment>
<dbReference type="Proteomes" id="UP000465712">
    <property type="component" value="Unassembled WGS sequence"/>
</dbReference>
<gene>
    <name evidence="10" type="ORF">CAG72_04955</name>
</gene>
<dbReference type="Gene3D" id="3.40.720.10">
    <property type="entry name" value="Alkaline Phosphatase, subunit A"/>
    <property type="match status" value="1"/>
</dbReference>
<dbReference type="GO" id="GO:0016740">
    <property type="term" value="F:transferase activity"/>
    <property type="evidence" value="ECO:0007669"/>
    <property type="project" value="UniProtKB-KW"/>
</dbReference>
<dbReference type="PANTHER" id="PTHR47371">
    <property type="entry name" value="LIPOTEICHOIC ACID SYNTHASE"/>
    <property type="match status" value="1"/>
</dbReference>
<feature type="binding site" evidence="8">
    <location>
        <position position="291"/>
    </location>
    <ligand>
        <name>Mn(2+)</name>
        <dbReference type="ChEBI" id="CHEBI:29035"/>
    </ligand>
</feature>
<keyword evidence="10" id="KW-0378">Hydrolase</keyword>
<feature type="binding site" evidence="7">
    <location>
        <position position="448"/>
    </location>
    <ligand>
        <name>substrate</name>
    </ligand>
</feature>
<name>A0A7X4W9D5_9GAMM</name>
<dbReference type="PANTHER" id="PTHR47371:SF3">
    <property type="entry name" value="PHOSPHOGLYCEROL TRANSFERASE I"/>
    <property type="match status" value="1"/>
</dbReference>
<dbReference type="Pfam" id="PF00884">
    <property type="entry name" value="Sulfatase"/>
    <property type="match status" value="1"/>
</dbReference>
<comment type="subcellular location">
    <subcellularLocation>
        <location evidence="1">Cell membrane</location>
        <topology evidence="1">Multi-pass membrane protein</topology>
    </subcellularLocation>
</comment>
<evidence type="ECO:0000259" key="9">
    <source>
        <dbReference type="Pfam" id="PF00884"/>
    </source>
</evidence>
<dbReference type="InterPro" id="IPR050448">
    <property type="entry name" value="OpgB/LTA_synthase_biosynth"/>
</dbReference>
<sequence>MQKLKAITGVMFPIVLFALLSLILLSVSRVVLTLWQLDHITGWQDWASILLQGIRVDVSTLCWLLILPSLLLALLPTQGLLGQIWLFILRLWLVAGLWILVYMELATPSFISEYNLRPNRLFIEYLIYPKEVFSMLWVGYKLELAVGLIGSVFTLCLGWLLSGYAVRDLDAPRWYWRPVLAIFVVALGVMGARSTFQHRPLNPAMVAFSTDPLLNDLTLNSSYSVIFAARNMASEKSAEEFYGTMPLEDIIATVRASSGRPESFMPGDIPTLNTNLPTVEGKKNLVILLQESLGARFVGGLGGLPLTPNLDALMQEGWNFTQMYATGTRSVRGIEAMTTGFTPTPSRAVVKLSKSQTGFYTIAELLGRQGYHTQFIYGGESHFDNMKSFFLGNGFEDIVDLPDFVNPKFVGSWGASDQDLYQMADKQFTQLHQTGQPFFSLVFTSSNHSPYEFPDGEIELYEHPEHTRNNAVKYSDKALGEFFAKARQSEYWKDTVFIVIADHDARAEGNVPVPVDRFHIPALILGGDIPPRQDDRLASNIDMAPTLLSLIGADNTSPMIGHDLTKAIAPEYQRAMMQFDKNFGYLTRDKLVVLQPGKDPIGYQYDFTNQTMTPSGISEQESQRALAHALLGGKLYREGRYRLPPQTDQLQAMAVNH</sequence>
<dbReference type="Gene3D" id="3.30.1120.80">
    <property type="match status" value="1"/>
</dbReference>
<evidence type="ECO:0000256" key="5">
    <source>
        <dbReference type="ARBA" id="ARBA00023136"/>
    </source>
</evidence>
<feature type="active site" evidence="6">
    <location>
        <position position="330"/>
    </location>
</feature>
<dbReference type="GO" id="GO:0005886">
    <property type="term" value="C:plasma membrane"/>
    <property type="evidence" value="ECO:0007669"/>
    <property type="project" value="UniProtKB-SubCell"/>
</dbReference>
<keyword evidence="7" id="KW-0464">Manganese</keyword>
<dbReference type="InterPro" id="IPR012160">
    <property type="entry name" value="LtaS-like"/>
</dbReference>
<reference evidence="10 11" key="1">
    <citation type="submission" date="2017-05" db="EMBL/GenBank/DDBJ databases">
        <title>High clonality and local adaptation shapes Vibrionaceae linages within an endangered oasis.</title>
        <authorList>
            <person name="Vazquez-Rosas-Landa M."/>
        </authorList>
    </citation>
    <scope>NUCLEOTIDE SEQUENCE [LARGE SCALE GENOMIC DNA]</scope>
    <source>
        <strain evidence="10 11">P46_P4S1P180</strain>
    </source>
</reference>
<evidence type="ECO:0000256" key="4">
    <source>
        <dbReference type="ARBA" id="ARBA00022989"/>
    </source>
</evidence>